<keyword evidence="10 15" id="KW-0521">NADP</keyword>
<dbReference type="NCBIfam" id="TIGR00227">
    <property type="entry name" value="ribD_Cterm"/>
    <property type="match status" value="1"/>
</dbReference>
<dbReference type="Pfam" id="PF00383">
    <property type="entry name" value="dCMP_cyt_deam_1"/>
    <property type="match status" value="1"/>
</dbReference>
<sequence>MDRALHLALNGWGRTNPNPLVGAVVYKDGKIISEGYHEKVGGPHAEVNALEEAGKLAAGATMYVTLEPCCHYGKTPPCVNKIIEYEIKKVVIAALDPNKEVAGKGVEILRQAGIEVEVGLKEKEAKIQNEIFRKYIVTSKPFVISKWGMSLDGKIATRTGDSKWITSKQARLDTHRIRARVAGILVGIGTVLEDDPSLTCRHPEYSDHDPIRIIVDTTLKIPLDSKIMRTANSVHTIVATLDKNKTNKKVEEIKSQGGELLFISADLQGKVNLNELLESLGKQGIDSILVEGGETIHGTMIDLKLVDKFITYMGNVIIGGKKAPVPVGGKGYETLNNSIETKDMSVEVLQDTVKVSSYPTEEKDGD</sequence>
<evidence type="ECO:0000256" key="4">
    <source>
        <dbReference type="ARBA" id="ARBA00005259"/>
    </source>
</evidence>
<feature type="binding site" evidence="17">
    <location>
        <position position="164"/>
    </location>
    <ligand>
        <name>NADP(+)</name>
        <dbReference type="ChEBI" id="CHEBI:58349"/>
    </ligand>
</feature>
<dbReference type="SUPFAM" id="SSF53597">
    <property type="entry name" value="Dihydrofolate reductase-like"/>
    <property type="match status" value="1"/>
</dbReference>
<evidence type="ECO:0000256" key="9">
    <source>
        <dbReference type="ARBA" id="ARBA00022833"/>
    </source>
</evidence>
<keyword evidence="9 15" id="KW-0862">Zinc</keyword>
<evidence type="ECO:0000256" key="15">
    <source>
        <dbReference type="PIRNR" id="PIRNR006769"/>
    </source>
</evidence>
<comment type="cofactor">
    <cofactor evidence="15 18">
        <name>Zn(2+)</name>
        <dbReference type="ChEBI" id="CHEBI:29105"/>
    </cofactor>
    <text evidence="15 18">Binds 1 zinc ion.</text>
</comment>
<dbReference type="OrthoDB" id="9800865at2"/>
<dbReference type="InterPro" id="IPR002734">
    <property type="entry name" value="RibDG_C"/>
</dbReference>
<keyword evidence="8 15" id="KW-0378">Hydrolase</keyword>
<dbReference type="GO" id="GO:0008835">
    <property type="term" value="F:diaminohydroxyphosphoribosylaminopyrimidine deaminase activity"/>
    <property type="evidence" value="ECO:0007669"/>
    <property type="project" value="UniProtKB-EC"/>
</dbReference>
<comment type="catalytic activity">
    <reaction evidence="13 15">
        <text>5-amino-6-(5-phospho-D-ribitylamino)uracil + NADP(+) = 5-amino-6-(5-phospho-D-ribosylamino)uracil + NADPH + H(+)</text>
        <dbReference type="Rhea" id="RHEA:17845"/>
        <dbReference type="ChEBI" id="CHEBI:15378"/>
        <dbReference type="ChEBI" id="CHEBI:57783"/>
        <dbReference type="ChEBI" id="CHEBI:58349"/>
        <dbReference type="ChEBI" id="CHEBI:58421"/>
        <dbReference type="ChEBI" id="CHEBI:58453"/>
        <dbReference type="EC" id="1.1.1.193"/>
    </reaction>
</comment>
<dbReference type="FunFam" id="3.40.140.10:FF:000025">
    <property type="entry name" value="Riboflavin biosynthesis protein RibD"/>
    <property type="match status" value="1"/>
</dbReference>
<feature type="binding site" evidence="17">
    <location>
        <position position="162"/>
    </location>
    <ligand>
        <name>substrate</name>
    </ligand>
</feature>
<feature type="binding site" evidence="18">
    <location>
        <position position="44"/>
    </location>
    <ligand>
        <name>Zn(2+)</name>
        <dbReference type="ChEBI" id="CHEBI:29105"/>
        <note>catalytic</note>
    </ligand>
</feature>
<feature type="binding site" evidence="18">
    <location>
        <position position="78"/>
    </location>
    <ligand>
        <name>Zn(2+)</name>
        <dbReference type="ChEBI" id="CHEBI:29105"/>
        <note>catalytic</note>
    </ligand>
</feature>
<dbReference type="Proteomes" id="UP000214588">
    <property type="component" value="Unassembled WGS sequence"/>
</dbReference>
<comment type="pathway">
    <text evidence="3 15">Cofactor biosynthesis; riboflavin biosynthesis; 5-amino-6-(D-ribitylamino)uracil from GTP: step 3/4.</text>
</comment>
<comment type="pathway">
    <text evidence="2 15">Cofactor biosynthesis; riboflavin biosynthesis; 5-amino-6-(D-ribitylamino)uracil from GTP: step 2/4.</text>
</comment>
<dbReference type="Gene3D" id="3.40.140.10">
    <property type="entry name" value="Cytidine Deaminase, domain 2"/>
    <property type="match status" value="1"/>
</dbReference>
<dbReference type="Pfam" id="PF01872">
    <property type="entry name" value="RibD_C"/>
    <property type="match status" value="1"/>
</dbReference>
<reference evidence="20 21" key="1">
    <citation type="submission" date="2017-06" db="EMBL/GenBank/DDBJ databases">
        <title>Draft Genome Sequence of Natranaerobius trueperi halophilic, alkalithermophilic bacteria from soda lakes.</title>
        <authorList>
            <person name="Zhao B."/>
        </authorList>
    </citation>
    <scope>NUCLEOTIDE SEQUENCE [LARGE SCALE GENOMIC DNA]</scope>
    <source>
        <strain evidence="20 21">DSM 18760</strain>
    </source>
</reference>
<evidence type="ECO:0000256" key="11">
    <source>
        <dbReference type="ARBA" id="ARBA00023002"/>
    </source>
</evidence>
<dbReference type="EMBL" id="NIQC01000004">
    <property type="protein sequence ID" value="OWZ84560.1"/>
    <property type="molecule type" value="Genomic_DNA"/>
</dbReference>
<evidence type="ECO:0000313" key="20">
    <source>
        <dbReference type="EMBL" id="OWZ84560.1"/>
    </source>
</evidence>
<dbReference type="AlphaFoldDB" id="A0A226C2E5"/>
<evidence type="ECO:0000259" key="19">
    <source>
        <dbReference type="PROSITE" id="PS51747"/>
    </source>
</evidence>
<dbReference type="InterPro" id="IPR016192">
    <property type="entry name" value="APOBEC/CMP_deaminase_Zn-bd"/>
</dbReference>
<feature type="binding site" evidence="17">
    <location>
        <position position="198"/>
    </location>
    <ligand>
        <name>substrate</name>
    </ligand>
</feature>
<dbReference type="GO" id="GO:0050661">
    <property type="term" value="F:NADP binding"/>
    <property type="evidence" value="ECO:0007669"/>
    <property type="project" value="InterPro"/>
</dbReference>
<dbReference type="PANTHER" id="PTHR38011:SF7">
    <property type="entry name" value="2,5-DIAMINO-6-RIBOSYLAMINO-4(3H)-PYRIMIDINONE 5'-PHOSPHATE REDUCTASE"/>
    <property type="match status" value="1"/>
</dbReference>
<keyword evidence="11 15" id="KW-0560">Oxidoreductase</keyword>
<feature type="binding site" evidence="17">
    <location>
        <position position="148"/>
    </location>
    <ligand>
        <name>NADP(+)</name>
        <dbReference type="ChEBI" id="CHEBI:58349"/>
    </ligand>
</feature>
<dbReference type="GO" id="GO:0008270">
    <property type="term" value="F:zinc ion binding"/>
    <property type="evidence" value="ECO:0007669"/>
    <property type="project" value="InterPro"/>
</dbReference>
<evidence type="ECO:0000256" key="5">
    <source>
        <dbReference type="ARBA" id="ARBA00007417"/>
    </source>
</evidence>
<proteinExistence type="inferred from homology"/>
<comment type="function">
    <text evidence="1 15">Converts 2,5-diamino-6-(ribosylamino)-4(3h)-pyrimidinone 5'-phosphate into 5-amino-6-(ribosylamino)-2,4(1h,3h)-pyrimidinedione 5'-phosphate.</text>
</comment>
<feature type="domain" description="CMP/dCMP-type deaminase" evidence="19">
    <location>
        <begin position="1"/>
        <end position="117"/>
    </location>
</feature>
<feature type="binding site" evidence="17">
    <location>
        <position position="217"/>
    </location>
    <ligand>
        <name>NADP(+)</name>
        <dbReference type="ChEBI" id="CHEBI:58349"/>
    </ligand>
</feature>
<dbReference type="RefSeq" id="WP_089022890.1">
    <property type="nucleotide sequence ID" value="NZ_NIQC01000004.1"/>
</dbReference>
<feature type="binding site" evidence="17">
    <location>
        <position position="178"/>
    </location>
    <ligand>
        <name>substrate</name>
    </ligand>
</feature>
<dbReference type="Gene3D" id="3.40.430.10">
    <property type="entry name" value="Dihydrofolate Reductase, subunit A"/>
    <property type="match status" value="1"/>
</dbReference>
<evidence type="ECO:0000256" key="1">
    <source>
        <dbReference type="ARBA" id="ARBA00002151"/>
    </source>
</evidence>
<dbReference type="EC" id="3.5.4.26" evidence="15"/>
<dbReference type="InterPro" id="IPR016193">
    <property type="entry name" value="Cytidine_deaminase-like"/>
</dbReference>
<dbReference type="PANTHER" id="PTHR38011">
    <property type="entry name" value="DIHYDROFOLATE REDUCTASE FAMILY PROTEIN (AFU_ORTHOLOGUE AFUA_8G06820)"/>
    <property type="match status" value="1"/>
</dbReference>
<dbReference type="PIRSF" id="PIRSF006769">
    <property type="entry name" value="RibD"/>
    <property type="match status" value="1"/>
</dbReference>
<dbReference type="SUPFAM" id="SSF53927">
    <property type="entry name" value="Cytidine deaminase-like"/>
    <property type="match status" value="1"/>
</dbReference>
<comment type="caution">
    <text evidence="20">The sequence shown here is derived from an EMBL/GenBank/DDBJ whole genome shotgun (WGS) entry which is preliminary data.</text>
</comment>
<dbReference type="PROSITE" id="PS00903">
    <property type="entry name" value="CYT_DCMP_DEAMINASES_1"/>
    <property type="match status" value="1"/>
</dbReference>
<dbReference type="InterPro" id="IPR011549">
    <property type="entry name" value="RibD_C"/>
</dbReference>
<evidence type="ECO:0000256" key="7">
    <source>
        <dbReference type="ARBA" id="ARBA00022723"/>
    </source>
</evidence>
<evidence type="ECO:0000313" key="21">
    <source>
        <dbReference type="Proteomes" id="UP000214588"/>
    </source>
</evidence>
<dbReference type="InterPro" id="IPR050765">
    <property type="entry name" value="Riboflavin_Biosynth_HTPR"/>
</dbReference>
<protein>
    <recommendedName>
        <fullName evidence="15">Riboflavin biosynthesis protein RibD</fullName>
    </recommendedName>
    <domain>
        <recommendedName>
            <fullName evidence="15">Diaminohydroxyphosphoribosylaminopyrimidine deaminase</fullName>
            <shortName evidence="15">DRAP deaminase</shortName>
            <ecNumber evidence="15">3.5.4.26</ecNumber>
        </recommendedName>
        <alternativeName>
            <fullName evidence="15">Riboflavin-specific deaminase</fullName>
        </alternativeName>
    </domain>
    <domain>
        <recommendedName>
            <fullName evidence="15">5-amino-6-(5-phosphoribosylamino)uracil reductase</fullName>
            <ecNumber evidence="15">1.1.1.193</ecNumber>
        </recommendedName>
        <alternativeName>
            <fullName evidence="15">HTP reductase</fullName>
        </alternativeName>
    </domain>
</protein>
<evidence type="ECO:0000256" key="17">
    <source>
        <dbReference type="PIRSR" id="PIRSR006769-2"/>
    </source>
</evidence>
<dbReference type="InterPro" id="IPR024072">
    <property type="entry name" value="DHFR-like_dom_sf"/>
</dbReference>
<evidence type="ECO:0000256" key="2">
    <source>
        <dbReference type="ARBA" id="ARBA00004882"/>
    </source>
</evidence>
<name>A0A226C2E5_9FIRM</name>
<organism evidence="20 21">
    <name type="scientific">Natranaerobius trueperi</name>
    <dbReference type="NCBI Taxonomy" id="759412"/>
    <lineage>
        <taxon>Bacteria</taxon>
        <taxon>Bacillati</taxon>
        <taxon>Bacillota</taxon>
        <taxon>Clostridia</taxon>
        <taxon>Natranaerobiales</taxon>
        <taxon>Natranaerobiaceae</taxon>
        <taxon>Natranaerobius</taxon>
    </lineage>
</organism>
<keyword evidence="21" id="KW-1185">Reference proteome</keyword>
<comment type="similarity">
    <text evidence="4 15">In the N-terminal section; belongs to the cytidine and deoxycytidylate deaminase family.</text>
</comment>
<evidence type="ECO:0000256" key="18">
    <source>
        <dbReference type="PIRSR" id="PIRSR006769-3"/>
    </source>
</evidence>
<dbReference type="GO" id="GO:0008703">
    <property type="term" value="F:5-amino-6-(5-phosphoribosylamino)uracil reductase activity"/>
    <property type="evidence" value="ECO:0007669"/>
    <property type="project" value="UniProtKB-EC"/>
</dbReference>
<feature type="binding site" evidence="17">
    <location>
        <position position="201"/>
    </location>
    <ligand>
        <name>substrate</name>
    </ligand>
</feature>
<evidence type="ECO:0000256" key="10">
    <source>
        <dbReference type="ARBA" id="ARBA00022857"/>
    </source>
</evidence>
<evidence type="ECO:0000256" key="12">
    <source>
        <dbReference type="ARBA" id="ARBA00023268"/>
    </source>
</evidence>
<dbReference type="EC" id="1.1.1.193" evidence="15"/>
<feature type="binding site" evidence="17">
    <location>
        <position position="190"/>
    </location>
    <ligand>
        <name>NADP(+)</name>
        <dbReference type="ChEBI" id="CHEBI:58349"/>
    </ligand>
</feature>
<keyword evidence="6 15" id="KW-0686">Riboflavin biosynthesis</keyword>
<comment type="catalytic activity">
    <reaction evidence="14 15">
        <text>2,5-diamino-6-hydroxy-4-(5-phosphoribosylamino)-pyrimidine + H2O + H(+) = 5-amino-6-(5-phospho-D-ribosylamino)uracil + NH4(+)</text>
        <dbReference type="Rhea" id="RHEA:21868"/>
        <dbReference type="ChEBI" id="CHEBI:15377"/>
        <dbReference type="ChEBI" id="CHEBI:15378"/>
        <dbReference type="ChEBI" id="CHEBI:28938"/>
        <dbReference type="ChEBI" id="CHEBI:58453"/>
        <dbReference type="ChEBI" id="CHEBI:58614"/>
        <dbReference type="EC" id="3.5.4.26"/>
    </reaction>
</comment>
<evidence type="ECO:0000256" key="16">
    <source>
        <dbReference type="PIRSR" id="PIRSR006769-1"/>
    </source>
</evidence>
<dbReference type="GO" id="GO:0009231">
    <property type="term" value="P:riboflavin biosynthetic process"/>
    <property type="evidence" value="ECO:0007669"/>
    <property type="project" value="UniProtKB-UniPathway"/>
</dbReference>
<dbReference type="CDD" id="cd01284">
    <property type="entry name" value="Riboflavin_deaminase-reductase"/>
    <property type="match status" value="1"/>
</dbReference>
<feature type="binding site" evidence="17">
    <location>
        <position position="291"/>
    </location>
    <ligand>
        <name>substrate</name>
    </ligand>
</feature>
<feature type="active site" description="Proton donor" evidence="16">
    <location>
        <position position="46"/>
    </location>
</feature>
<keyword evidence="7 15" id="KW-0479">Metal-binding</keyword>
<dbReference type="UniPathway" id="UPA00275">
    <property type="reaction ID" value="UER00401"/>
</dbReference>
<dbReference type="InterPro" id="IPR004794">
    <property type="entry name" value="Eubact_RibD"/>
</dbReference>
<evidence type="ECO:0000256" key="8">
    <source>
        <dbReference type="ARBA" id="ARBA00022801"/>
    </source>
</evidence>
<comment type="similarity">
    <text evidence="5 15">In the C-terminal section; belongs to the HTP reductase family.</text>
</comment>
<dbReference type="PROSITE" id="PS51747">
    <property type="entry name" value="CYT_DCMP_DEAMINASES_2"/>
    <property type="match status" value="1"/>
</dbReference>
<evidence type="ECO:0000256" key="13">
    <source>
        <dbReference type="ARBA" id="ARBA00049861"/>
    </source>
</evidence>
<evidence type="ECO:0000256" key="14">
    <source>
        <dbReference type="ARBA" id="ARBA00049886"/>
    </source>
</evidence>
<keyword evidence="12" id="KW-0511">Multifunctional enzyme</keyword>
<accession>A0A226C2E5</accession>
<gene>
    <name evidence="20" type="primary">ribD</name>
    <name evidence="20" type="ORF">CDO51_03340</name>
</gene>
<evidence type="ECO:0000256" key="3">
    <source>
        <dbReference type="ARBA" id="ARBA00004910"/>
    </source>
</evidence>
<evidence type="ECO:0000256" key="6">
    <source>
        <dbReference type="ARBA" id="ARBA00022619"/>
    </source>
</evidence>
<feature type="binding site" evidence="18">
    <location>
        <position position="69"/>
    </location>
    <ligand>
        <name>Zn(2+)</name>
        <dbReference type="ChEBI" id="CHEBI:29105"/>
        <note>catalytic</note>
    </ligand>
</feature>
<dbReference type="NCBIfam" id="TIGR00326">
    <property type="entry name" value="eubact_ribD"/>
    <property type="match status" value="1"/>
</dbReference>
<dbReference type="InterPro" id="IPR002125">
    <property type="entry name" value="CMP_dCMP_dom"/>
</dbReference>
<feature type="binding site" evidence="17">
    <location>
        <position position="194"/>
    </location>
    <ligand>
        <name>NADP(+)</name>
        <dbReference type="ChEBI" id="CHEBI:58349"/>
    </ligand>
</feature>